<dbReference type="PROSITE" id="PS50297">
    <property type="entry name" value="ANK_REP_REGION"/>
    <property type="match status" value="3"/>
</dbReference>
<feature type="repeat" description="ANK" evidence="3">
    <location>
        <begin position="85"/>
        <end position="117"/>
    </location>
</feature>
<dbReference type="EMBL" id="JRKL02000864">
    <property type="protein sequence ID" value="KAF3967685.1"/>
    <property type="molecule type" value="Genomic_DNA"/>
</dbReference>
<feature type="region of interest" description="Disordered" evidence="4">
    <location>
        <begin position="1"/>
        <end position="21"/>
    </location>
</feature>
<dbReference type="InterPro" id="IPR036770">
    <property type="entry name" value="Ankyrin_rpt-contain_sf"/>
</dbReference>
<dbReference type="Pfam" id="PF13637">
    <property type="entry name" value="Ank_4"/>
    <property type="match status" value="1"/>
</dbReference>
<dbReference type="SMART" id="SM00248">
    <property type="entry name" value="ANK"/>
    <property type="match status" value="4"/>
</dbReference>
<feature type="compositionally biased region" description="Basic and acidic residues" evidence="4">
    <location>
        <begin position="181"/>
        <end position="203"/>
    </location>
</feature>
<dbReference type="PANTHER" id="PTHR24171">
    <property type="entry name" value="ANKYRIN REPEAT DOMAIN-CONTAINING PROTEIN 39-RELATED"/>
    <property type="match status" value="1"/>
</dbReference>
<dbReference type="Pfam" id="PF12796">
    <property type="entry name" value="Ank_2"/>
    <property type="match status" value="1"/>
</dbReference>
<evidence type="ECO:0000256" key="1">
    <source>
        <dbReference type="ARBA" id="ARBA00022737"/>
    </source>
</evidence>
<keyword evidence="2 3" id="KW-0040">ANK repeat</keyword>
<dbReference type="PRINTS" id="PR01415">
    <property type="entry name" value="ANKYRIN"/>
</dbReference>
<dbReference type="Gene3D" id="1.25.40.20">
    <property type="entry name" value="Ankyrin repeat-containing domain"/>
    <property type="match status" value="1"/>
</dbReference>
<feature type="region of interest" description="Disordered" evidence="4">
    <location>
        <begin position="175"/>
        <end position="242"/>
    </location>
</feature>
<evidence type="ECO:0000256" key="3">
    <source>
        <dbReference type="PROSITE-ProRule" id="PRU00023"/>
    </source>
</evidence>
<dbReference type="GO" id="GO:0085020">
    <property type="term" value="P:protein K6-linked ubiquitination"/>
    <property type="evidence" value="ECO:0007669"/>
    <property type="project" value="TreeGrafter"/>
</dbReference>
<feature type="compositionally biased region" description="Basic and acidic residues" evidence="4">
    <location>
        <begin position="210"/>
        <end position="221"/>
    </location>
</feature>
<keyword evidence="6" id="KW-1185">Reference proteome</keyword>
<name>A0A8J4RK33_9ROSI</name>
<feature type="repeat" description="ANK" evidence="3">
    <location>
        <begin position="52"/>
        <end position="84"/>
    </location>
</feature>
<proteinExistence type="predicted"/>
<evidence type="ECO:0000313" key="6">
    <source>
        <dbReference type="Proteomes" id="UP000737018"/>
    </source>
</evidence>
<dbReference type="SUPFAM" id="SSF48403">
    <property type="entry name" value="Ankyrin repeat"/>
    <property type="match status" value="1"/>
</dbReference>
<dbReference type="AlphaFoldDB" id="A0A8J4RK33"/>
<dbReference type="InterPro" id="IPR002110">
    <property type="entry name" value="Ankyrin_rpt"/>
</dbReference>
<gene>
    <name evidence="5" type="ORF">CMV_008320</name>
</gene>
<organism evidence="5 6">
    <name type="scientific">Castanea mollissima</name>
    <name type="common">Chinese chestnut</name>
    <dbReference type="NCBI Taxonomy" id="60419"/>
    <lineage>
        <taxon>Eukaryota</taxon>
        <taxon>Viridiplantae</taxon>
        <taxon>Streptophyta</taxon>
        <taxon>Embryophyta</taxon>
        <taxon>Tracheophyta</taxon>
        <taxon>Spermatophyta</taxon>
        <taxon>Magnoliopsida</taxon>
        <taxon>eudicotyledons</taxon>
        <taxon>Gunneridae</taxon>
        <taxon>Pentapetalae</taxon>
        <taxon>rosids</taxon>
        <taxon>fabids</taxon>
        <taxon>Fagales</taxon>
        <taxon>Fagaceae</taxon>
        <taxon>Castanea</taxon>
    </lineage>
</organism>
<dbReference type="PANTHER" id="PTHR24171:SF8">
    <property type="entry name" value="BRCA1-ASSOCIATED RING DOMAIN PROTEIN 1"/>
    <property type="match status" value="1"/>
</dbReference>
<evidence type="ECO:0000256" key="2">
    <source>
        <dbReference type="ARBA" id="ARBA00023043"/>
    </source>
</evidence>
<dbReference type="GO" id="GO:0004842">
    <property type="term" value="F:ubiquitin-protein transferase activity"/>
    <property type="evidence" value="ECO:0007669"/>
    <property type="project" value="TreeGrafter"/>
</dbReference>
<reference evidence="5" key="1">
    <citation type="submission" date="2020-03" db="EMBL/GenBank/DDBJ databases">
        <title>Castanea mollissima Vanexum genome sequencing.</title>
        <authorList>
            <person name="Staton M."/>
        </authorList>
    </citation>
    <scope>NUCLEOTIDE SEQUENCE</scope>
    <source>
        <tissue evidence="5">Leaf</tissue>
    </source>
</reference>
<dbReference type="Proteomes" id="UP000737018">
    <property type="component" value="Unassembled WGS sequence"/>
</dbReference>
<dbReference type="PROSITE" id="PS50088">
    <property type="entry name" value="ANK_REPEAT"/>
    <property type="match status" value="3"/>
</dbReference>
<evidence type="ECO:0000256" key="4">
    <source>
        <dbReference type="SAM" id="MobiDB-lite"/>
    </source>
</evidence>
<feature type="repeat" description="ANK" evidence="3">
    <location>
        <begin position="118"/>
        <end position="150"/>
    </location>
</feature>
<sequence>MGKGKDRGSSTGTGESENALHSAARSGDLNAVQSILSSNNPLSIIVNSRDKHSRTPLHLAAWSGQAEVVSYLCKHKADVGAAAMDDMGAIHFAAQKGHLEVIRTLLSSGASINAFTRKGLTPLHYAVQGSHLELVKYLVKKGASLSAKTKAGKTPADLANNEEILSFLEEYEKSSKKRDLHGRQKAGESDSKPSMQEKEENTGDKVPSVVHDELEKEKVEMKDDEDDRKEDSSKPKKARVSLNHLLTADDNLEDEENMKLRFHRGELLLLDWSHWTTNL</sequence>
<comment type="caution">
    <text evidence="5">The sequence shown here is derived from an EMBL/GenBank/DDBJ whole genome shotgun (WGS) entry which is preliminary data.</text>
</comment>
<keyword evidence="1" id="KW-0677">Repeat</keyword>
<dbReference type="OrthoDB" id="539213at2759"/>
<accession>A0A8J4RK33</accession>
<evidence type="ECO:0000313" key="5">
    <source>
        <dbReference type="EMBL" id="KAF3967685.1"/>
    </source>
</evidence>
<protein>
    <submittedName>
        <fullName evidence="5">Uncharacterized protein</fullName>
    </submittedName>
</protein>